<dbReference type="InterPro" id="IPR017932">
    <property type="entry name" value="GATase_2_dom"/>
</dbReference>
<sequence length="281" mass="31276">MCRIALIVGLNVTSNASNPNEVVEAFIKSSECDPYLASLTGKEGCASHDDGWGYVVVGWDGKGGDARIASYKTSKPVFKDVAGVNSLLDVLKDSFNYVLILHSRKASIGSKNAFNAHPFYFSGRGFDYWLVHNGTALKEELTKALNLREFDNLDVSDTYVLGTYIYSQISELSRESLINAYRRAVKFTKTALNTIALAFNTSSLIAVVTSYLNKGRLGNVKEVDYYKLYEYEGRNVYAVVSSTLALHLRSEGRVDEVPLQSGLILNFDEGRLNKTWFRLED</sequence>
<dbReference type="AlphaFoldDB" id="A0A2R7Y1X7"/>
<evidence type="ECO:0000259" key="1">
    <source>
        <dbReference type="PROSITE" id="PS51278"/>
    </source>
</evidence>
<comment type="caution">
    <text evidence="2">The sequence shown here is derived from an EMBL/GenBank/DDBJ whole genome shotgun (WGS) entry which is preliminary data.</text>
</comment>
<accession>A0A2R7Y1X7</accession>
<dbReference type="InterPro" id="IPR029055">
    <property type="entry name" value="Ntn_hydrolases_N"/>
</dbReference>
<proteinExistence type="predicted"/>
<evidence type="ECO:0000313" key="3">
    <source>
        <dbReference type="Proteomes" id="UP000244093"/>
    </source>
</evidence>
<dbReference type="PANTHER" id="PTHR42824">
    <property type="entry name" value="GLUTAMINE AMIDOTRANSFERASE"/>
    <property type="match status" value="1"/>
</dbReference>
<feature type="domain" description="Glutamine amidotransferase type-2" evidence="1">
    <location>
        <begin position="2"/>
        <end position="270"/>
    </location>
</feature>
<dbReference type="EMBL" id="NBVN01000009">
    <property type="protein sequence ID" value="PUA31550.1"/>
    <property type="molecule type" value="Genomic_DNA"/>
</dbReference>
<dbReference type="SUPFAM" id="SSF56235">
    <property type="entry name" value="N-terminal nucleophile aminohydrolases (Ntn hydrolases)"/>
    <property type="match status" value="1"/>
</dbReference>
<protein>
    <recommendedName>
        <fullName evidence="1">Glutamine amidotransferase type-2 domain-containing protein</fullName>
    </recommendedName>
</protein>
<name>A0A2R7Y1X7_9CREN</name>
<reference evidence="2 3" key="1">
    <citation type="journal article" date="2018" name="Syst. Appl. Microbiol.">
        <title>A new symbiotic nanoarchaeote (Candidatus Nanoclepta minutus) and its host (Zestosphaera tikiterensis gen. nov., sp. nov.) from a New Zealand hot spring.</title>
        <authorList>
            <person name="St John E."/>
            <person name="Liu Y."/>
            <person name="Podar M."/>
            <person name="Stott M.B."/>
            <person name="Meneghin J."/>
            <person name="Chen Z."/>
            <person name="Lagutin K."/>
            <person name="Mitchell K."/>
            <person name="Reysenbach A.L."/>
        </authorList>
    </citation>
    <scope>NUCLEOTIDE SEQUENCE [LARGE SCALE GENOMIC DNA]</scope>
    <source>
        <strain evidence="2">NZ3</strain>
    </source>
</reference>
<dbReference type="Pfam" id="PF13522">
    <property type="entry name" value="GATase_6"/>
    <property type="match status" value="1"/>
</dbReference>
<gene>
    <name evidence="2" type="ORF">B7O98_09175</name>
</gene>
<evidence type="ECO:0000313" key="2">
    <source>
        <dbReference type="EMBL" id="PUA31550.1"/>
    </source>
</evidence>
<dbReference type="Proteomes" id="UP000244093">
    <property type="component" value="Unassembled WGS sequence"/>
</dbReference>
<dbReference type="PROSITE" id="PS51278">
    <property type="entry name" value="GATASE_TYPE_2"/>
    <property type="match status" value="1"/>
</dbReference>
<dbReference type="Gene3D" id="3.60.20.10">
    <property type="entry name" value="Glutamine Phosphoribosylpyrophosphate, subunit 1, domain 1"/>
    <property type="match status" value="1"/>
</dbReference>
<organism evidence="2 3">
    <name type="scientific">Zestosphaera tikiterensis</name>
    <dbReference type="NCBI Taxonomy" id="1973259"/>
    <lineage>
        <taxon>Archaea</taxon>
        <taxon>Thermoproteota</taxon>
        <taxon>Thermoprotei</taxon>
        <taxon>Desulfurococcales</taxon>
        <taxon>Desulfurococcaceae</taxon>
        <taxon>Zestosphaera</taxon>
    </lineage>
</organism>
<dbReference type="PANTHER" id="PTHR42824:SF1">
    <property type="entry name" value="GLUTAMINE AMIDOTRANSFERASE YAFJ-RELATED"/>
    <property type="match status" value="1"/>
</dbReference>